<feature type="transmembrane region" description="Helical" evidence="2">
    <location>
        <begin position="132"/>
        <end position="159"/>
    </location>
</feature>
<evidence type="ECO:0000256" key="1">
    <source>
        <dbReference type="SAM" id="MobiDB-lite"/>
    </source>
</evidence>
<keyword evidence="2" id="KW-0472">Membrane</keyword>
<feature type="transmembrane region" description="Helical" evidence="2">
    <location>
        <begin position="99"/>
        <end position="120"/>
    </location>
</feature>
<dbReference type="PANTHER" id="PTHR38454:SF1">
    <property type="entry name" value="INTEGRAL MEMBRANE PROTEIN"/>
    <property type="match status" value="1"/>
</dbReference>
<evidence type="ECO:0008006" key="5">
    <source>
        <dbReference type="Google" id="ProtNLM"/>
    </source>
</evidence>
<feature type="transmembrane region" description="Helical" evidence="2">
    <location>
        <begin position="418"/>
        <end position="438"/>
    </location>
</feature>
<feature type="transmembrane region" description="Helical" evidence="2">
    <location>
        <begin position="381"/>
        <end position="398"/>
    </location>
</feature>
<dbReference type="PANTHER" id="PTHR38454">
    <property type="entry name" value="INTEGRAL MEMBRANE PROTEIN-RELATED"/>
    <property type="match status" value="1"/>
</dbReference>
<feature type="transmembrane region" description="Helical" evidence="2">
    <location>
        <begin position="311"/>
        <end position="328"/>
    </location>
</feature>
<feature type="transmembrane region" description="Helical" evidence="2">
    <location>
        <begin position="12"/>
        <end position="30"/>
    </location>
</feature>
<gene>
    <name evidence="3" type="ORF">COT71_00035</name>
</gene>
<feature type="transmembrane region" description="Helical" evidence="2">
    <location>
        <begin position="233"/>
        <end position="255"/>
    </location>
</feature>
<feature type="compositionally biased region" description="Acidic residues" evidence="1">
    <location>
        <begin position="706"/>
        <end position="716"/>
    </location>
</feature>
<feature type="transmembrane region" description="Helical" evidence="2">
    <location>
        <begin position="179"/>
        <end position="212"/>
    </location>
</feature>
<accession>A0A2M6X0G1</accession>
<evidence type="ECO:0000256" key="2">
    <source>
        <dbReference type="SAM" id="Phobius"/>
    </source>
</evidence>
<organism evidence="3 4">
    <name type="scientific">Candidatus Andersenbacteria bacterium CG10_big_fil_rev_8_21_14_0_10_54_11</name>
    <dbReference type="NCBI Taxonomy" id="1974485"/>
    <lineage>
        <taxon>Bacteria</taxon>
        <taxon>Candidatus Anderseniibacteriota</taxon>
    </lineage>
</organism>
<comment type="caution">
    <text evidence="3">The sequence shown here is derived from an EMBL/GenBank/DDBJ whole genome shotgun (WGS) entry which is preliminary data.</text>
</comment>
<feature type="region of interest" description="Disordered" evidence="1">
    <location>
        <begin position="706"/>
        <end position="727"/>
    </location>
</feature>
<sequence length="836" mass="92829">MAAYKNIISTRIRTFGLPLLLAASLLLAYSPLLAGRFYAVGDAATVFIPLEFFFRTEQTAGRLPAWLPDTAWGFPAIAAAQIGFFYPPLLLSRHLPLPLYLSGLVFLHAAAALAGMYCFCRQLQYSRPAASLGALSYALGGYVTLHLTHLNIFFAAAWLPWQLALIKQQQQHPRPPREFTARFALLLSLPFLAGQLQVPLMMAVIAAAYFLVSSPARHPKIEGMKRSLARRHLSTLAILTAAAALAIALAAAQLLPTLELARHSNRSHGGEFNLTTANQYSYPLYHLPTLLFPRFYGNDNTYWGKRLQIEYGFYMGSIPLALAAYALANGTERNKKTFAHIRDPGTATKQEPAYTETRRRRTAEYVRSTLSGFWEFSELRFFRWLFLLSFLLALGSLSPFRLIGIEPSLWFFSAPARWLLLTSFSLSVLAANGFDVLIKQPHTAPRLCRRWLIATLCIILLANTALALAAAQPESFWQQFTSRTDKIASLFNSARNSSVSVRSLYTWIPPFIFFITWIITAQSNKTAAAASPLLPSPTALAWPGIIIFLTAAELALLTLTATPHYSWHQILKPPETVNLLPQNIRTKNARVYTIRNQGDTGAYFTDPASRPDYRTREQLRRLLPPLVHSQFNILGVEWPASLPLQSHTDLLDTVRQPGGYTVSDLDKAAALNIGAILAPDNGAVTITPIPAAPRFELRVEPPLYQLEDESDPEDLREDPAPSKKVPGTFNHDTLTIEKLLPTRQTFIINTKKSANLIIRDSYYPGWHATVDGMTVSVQRTEDIFRRIDLPAGRHTLVLEYKPVTLLLGIIVSLGALLATLPLLAILPAGRSLAVSN</sequence>
<feature type="transmembrane region" description="Helical" evidence="2">
    <location>
        <begin position="803"/>
        <end position="826"/>
    </location>
</feature>
<evidence type="ECO:0000313" key="3">
    <source>
        <dbReference type="EMBL" id="PIT98552.1"/>
    </source>
</evidence>
<evidence type="ECO:0000313" key="4">
    <source>
        <dbReference type="Proteomes" id="UP000230731"/>
    </source>
</evidence>
<dbReference type="Pfam" id="PF09586">
    <property type="entry name" value="YfhO"/>
    <property type="match status" value="1"/>
</dbReference>
<reference evidence="4" key="1">
    <citation type="submission" date="2017-09" db="EMBL/GenBank/DDBJ databases">
        <title>Depth-based differentiation of microbial function through sediment-hosted aquifers and enrichment of novel symbionts in the deep terrestrial subsurface.</title>
        <authorList>
            <person name="Probst A.J."/>
            <person name="Ladd B."/>
            <person name="Jarett J.K."/>
            <person name="Geller-Mcgrath D.E."/>
            <person name="Sieber C.M.K."/>
            <person name="Emerson J.B."/>
            <person name="Anantharaman K."/>
            <person name="Thomas B.C."/>
            <person name="Malmstrom R."/>
            <person name="Stieglmeier M."/>
            <person name="Klingl A."/>
            <person name="Woyke T."/>
            <person name="Ryan C.M."/>
            <person name="Banfield J.F."/>
        </authorList>
    </citation>
    <scope>NUCLEOTIDE SEQUENCE [LARGE SCALE GENOMIC DNA]</scope>
</reference>
<dbReference type="InterPro" id="IPR018580">
    <property type="entry name" value="Uncharacterised_YfhO"/>
</dbReference>
<keyword evidence="2" id="KW-0812">Transmembrane</keyword>
<dbReference type="Proteomes" id="UP000230731">
    <property type="component" value="Unassembled WGS sequence"/>
</dbReference>
<name>A0A2M6X0G1_9BACT</name>
<proteinExistence type="predicted"/>
<protein>
    <recommendedName>
        <fullName evidence="5">Membrane protein 6-pyruvoyl-tetrahydropterin synthase-related domain-containing protein</fullName>
    </recommendedName>
</protein>
<keyword evidence="2" id="KW-1133">Transmembrane helix</keyword>
<dbReference type="EMBL" id="PEZP01000001">
    <property type="protein sequence ID" value="PIT98552.1"/>
    <property type="molecule type" value="Genomic_DNA"/>
</dbReference>
<feature type="transmembrane region" description="Helical" evidence="2">
    <location>
        <begin position="450"/>
        <end position="471"/>
    </location>
</feature>
<dbReference type="AlphaFoldDB" id="A0A2M6X0G1"/>